<feature type="region of interest" description="Disordered" evidence="1">
    <location>
        <begin position="641"/>
        <end position="678"/>
    </location>
</feature>
<organism evidence="2 3">
    <name type="scientific">Trichocladium antarcticum</name>
    <dbReference type="NCBI Taxonomy" id="1450529"/>
    <lineage>
        <taxon>Eukaryota</taxon>
        <taxon>Fungi</taxon>
        <taxon>Dikarya</taxon>
        <taxon>Ascomycota</taxon>
        <taxon>Pezizomycotina</taxon>
        <taxon>Sordariomycetes</taxon>
        <taxon>Sordariomycetidae</taxon>
        <taxon>Sordariales</taxon>
        <taxon>Chaetomiaceae</taxon>
        <taxon>Trichocladium</taxon>
    </lineage>
</organism>
<reference evidence="2" key="2">
    <citation type="submission" date="2023-05" db="EMBL/GenBank/DDBJ databases">
        <authorList>
            <consortium name="Lawrence Berkeley National Laboratory"/>
            <person name="Steindorff A."/>
            <person name="Hensen N."/>
            <person name="Bonometti L."/>
            <person name="Westerberg I."/>
            <person name="Brannstrom I.O."/>
            <person name="Guillou S."/>
            <person name="Cros-Aarteil S."/>
            <person name="Calhoun S."/>
            <person name="Haridas S."/>
            <person name="Kuo A."/>
            <person name="Mondo S."/>
            <person name="Pangilinan J."/>
            <person name="Riley R."/>
            <person name="Labutti K."/>
            <person name="Andreopoulos B."/>
            <person name="Lipzen A."/>
            <person name="Chen C."/>
            <person name="Yanf M."/>
            <person name="Daum C."/>
            <person name="Ng V."/>
            <person name="Clum A."/>
            <person name="Ohm R."/>
            <person name="Martin F."/>
            <person name="Silar P."/>
            <person name="Natvig D."/>
            <person name="Lalanne C."/>
            <person name="Gautier V."/>
            <person name="Ament-Velasquez S.L."/>
            <person name="Kruys A."/>
            <person name="Hutchinson M.I."/>
            <person name="Powell A.J."/>
            <person name="Barry K."/>
            <person name="Miller A.N."/>
            <person name="Grigoriev I.V."/>
            <person name="Debuchy R."/>
            <person name="Gladieux P."/>
            <person name="Thoren M.H."/>
            <person name="Johannesson H."/>
        </authorList>
    </citation>
    <scope>NUCLEOTIDE SEQUENCE</scope>
    <source>
        <strain evidence="2">CBS 123565</strain>
    </source>
</reference>
<name>A0AAN6UKF3_9PEZI</name>
<dbReference type="AlphaFoldDB" id="A0AAN6UKF3"/>
<gene>
    <name evidence="2" type="ORF">BT67DRAFT_381053</name>
</gene>
<feature type="region of interest" description="Disordered" evidence="1">
    <location>
        <begin position="1"/>
        <end position="180"/>
    </location>
</feature>
<feature type="compositionally biased region" description="Polar residues" evidence="1">
    <location>
        <begin position="64"/>
        <end position="77"/>
    </location>
</feature>
<dbReference type="GO" id="GO:0001181">
    <property type="term" value="F:RNA polymerase I general transcription initiation factor activity"/>
    <property type="evidence" value="ECO:0007669"/>
    <property type="project" value="TreeGrafter"/>
</dbReference>
<feature type="region of interest" description="Disordered" evidence="1">
    <location>
        <begin position="473"/>
        <end position="494"/>
    </location>
</feature>
<comment type="caution">
    <text evidence="2">The sequence shown here is derived from an EMBL/GenBank/DDBJ whole genome shotgun (WGS) entry which is preliminary data.</text>
</comment>
<feature type="compositionally biased region" description="Basic and acidic residues" evidence="1">
    <location>
        <begin position="649"/>
        <end position="662"/>
    </location>
</feature>
<dbReference type="GO" id="GO:0042790">
    <property type="term" value="P:nucleolar large rRNA transcription by RNA polymerase I"/>
    <property type="evidence" value="ECO:0007669"/>
    <property type="project" value="InterPro"/>
</dbReference>
<evidence type="ECO:0000313" key="2">
    <source>
        <dbReference type="EMBL" id="KAK4134410.1"/>
    </source>
</evidence>
<dbReference type="InterPro" id="IPR039601">
    <property type="entry name" value="Rrn5"/>
</dbReference>
<feature type="compositionally biased region" description="Low complexity" evidence="1">
    <location>
        <begin position="148"/>
        <end position="170"/>
    </location>
</feature>
<proteinExistence type="predicted"/>
<feature type="region of interest" description="Disordered" evidence="1">
    <location>
        <begin position="506"/>
        <end position="553"/>
    </location>
</feature>
<dbReference type="GO" id="GO:0000182">
    <property type="term" value="F:rDNA binding"/>
    <property type="evidence" value="ECO:0007669"/>
    <property type="project" value="TreeGrafter"/>
</dbReference>
<protein>
    <submittedName>
        <fullName evidence="2">Uncharacterized protein</fullName>
    </submittedName>
</protein>
<reference evidence="2" key="1">
    <citation type="journal article" date="2023" name="Mol. Phylogenet. Evol.">
        <title>Genome-scale phylogeny and comparative genomics of the fungal order Sordariales.</title>
        <authorList>
            <person name="Hensen N."/>
            <person name="Bonometti L."/>
            <person name="Westerberg I."/>
            <person name="Brannstrom I.O."/>
            <person name="Guillou S."/>
            <person name="Cros-Aarteil S."/>
            <person name="Calhoun S."/>
            <person name="Haridas S."/>
            <person name="Kuo A."/>
            <person name="Mondo S."/>
            <person name="Pangilinan J."/>
            <person name="Riley R."/>
            <person name="LaButti K."/>
            <person name="Andreopoulos B."/>
            <person name="Lipzen A."/>
            <person name="Chen C."/>
            <person name="Yan M."/>
            <person name="Daum C."/>
            <person name="Ng V."/>
            <person name="Clum A."/>
            <person name="Steindorff A."/>
            <person name="Ohm R.A."/>
            <person name="Martin F."/>
            <person name="Silar P."/>
            <person name="Natvig D.O."/>
            <person name="Lalanne C."/>
            <person name="Gautier V."/>
            <person name="Ament-Velasquez S.L."/>
            <person name="Kruys A."/>
            <person name="Hutchinson M.I."/>
            <person name="Powell A.J."/>
            <person name="Barry K."/>
            <person name="Miller A.N."/>
            <person name="Grigoriev I.V."/>
            <person name="Debuchy R."/>
            <person name="Gladieux P."/>
            <person name="Hiltunen Thoren M."/>
            <person name="Johannesson H."/>
        </authorList>
    </citation>
    <scope>NUCLEOTIDE SEQUENCE</scope>
    <source>
        <strain evidence="2">CBS 123565</strain>
    </source>
</reference>
<accession>A0AAN6UKF3</accession>
<dbReference type="PANTHER" id="PTHR28079">
    <property type="entry name" value="RNA POLYMERASE I-SPECIFIC TRANSCRIPTION INITIATION FACTOR RRN5"/>
    <property type="match status" value="1"/>
</dbReference>
<dbReference type="GO" id="GO:0006361">
    <property type="term" value="P:transcription initiation at RNA polymerase I promoter"/>
    <property type="evidence" value="ECO:0007669"/>
    <property type="project" value="TreeGrafter"/>
</dbReference>
<keyword evidence="3" id="KW-1185">Reference proteome</keyword>
<evidence type="ECO:0000256" key="1">
    <source>
        <dbReference type="SAM" id="MobiDB-lite"/>
    </source>
</evidence>
<sequence>MAIRQLQPQSTRGRPDEIPESGEDDGHGDWSGGDGGDDNDDDHNNGTDNDENSIASDAPLSRPRSISSTDRNSSPPAASQDLAHPSHPTLRALPITRTTPPQSTPHRPASPYSTIPPTPTTPHDRDHHRASPRKRSRSRSPSPPPSRTPSDSSPHSSPPHAATTTATNHPRPFKRLKQPSFNPSYLALLNDDIRDAAERYTAPDPGGDGGDDAVAPAASQLGLTRWSAVEKMLFFEALGRLGADDAAGIARRVRTKGVLEVGAFLAVLRRAGTGGTAAAVWEVPAAVEVGQACCAALEEAADAVSVRQELYEEGVDMARWGEGGWLVGVGNLADVEREARKTAAEEGEGRGGMRSVRLFRVRSWLRLAERVFMNAAVDEYNWMSVAEERPAVRATALEDFHAIAVSVTRRLVAATIHVAESRVRARRVIYPGTRSRVWRQDVEAAALSLGLPTNSRRFWARCARRLRLNVHDAEGEDGGDVSGWDGAEDEKEPMAYDEVERALGLDSEMTDGGPWPHEDDEDDEDDAPSSEENDDDLASAPESDTGPVDLGAGVPYASEHEEALGVEDEAEKDAIDREVNELLVHSALEYPKTRNARVILRNRIRAARTHEAYAAALDARASYCEEKRLWAMLDRQPPMELAKVGSPEEPPRCTKRTVDDLIRSSSRTPGGGDWRSKLEAVPSRWEMEFALVEEKQQEQKRRR</sequence>
<dbReference type="Proteomes" id="UP001304895">
    <property type="component" value="Unassembled WGS sequence"/>
</dbReference>
<dbReference type="PANTHER" id="PTHR28079:SF1">
    <property type="entry name" value="RNA POLYMERASE I-SPECIFIC TRANSCRIPTION INITIATION FACTOR RRN5"/>
    <property type="match status" value="1"/>
</dbReference>
<feature type="compositionally biased region" description="Polar residues" evidence="1">
    <location>
        <begin position="96"/>
        <end position="105"/>
    </location>
</feature>
<evidence type="ECO:0000313" key="3">
    <source>
        <dbReference type="Proteomes" id="UP001304895"/>
    </source>
</evidence>
<dbReference type="GO" id="GO:0000500">
    <property type="term" value="C:RNA polymerase I upstream activating factor complex"/>
    <property type="evidence" value="ECO:0007669"/>
    <property type="project" value="InterPro"/>
</dbReference>
<dbReference type="EMBL" id="MU853409">
    <property type="protein sequence ID" value="KAK4134410.1"/>
    <property type="molecule type" value="Genomic_DNA"/>
</dbReference>
<feature type="compositionally biased region" description="Polar residues" evidence="1">
    <location>
        <begin position="1"/>
        <end position="12"/>
    </location>
</feature>
<feature type="compositionally biased region" description="Acidic residues" evidence="1">
    <location>
        <begin position="518"/>
        <end position="537"/>
    </location>
</feature>